<reference evidence="2" key="1">
    <citation type="submission" date="2021-08" db="EMBL/GenBank/DDBJ databases">
        <title>WGS assembly of Ceratopteris richardii.</title>
        <authorList>
            <person name="Marchant D.B."/>
            <person name="Chen G."/>
            <person name="Jenkins J."/>
            <person name="Shu S."/>
            <person name="Leebens-Mack J."/>
            <person name="Grimwood J."/>
            <person name="Schmutz J."/>
            <person name="Soltis P."/>
            <person name="Soltis D."/>
            <person name="Chen Z.-H."/>
        </authorList>
    </citation>
    <scope>NUCLEOTIDE SEQUENCE</scope>
    <source>
        <strain evidence="2">Whitten #5841</strain>
        <tissue evidence="2">Leaf</tissue>
    </source>
</reference>
<proteinExistence type="predicted"/>
<keyword evidence="3" id="KW-1185">Reference proteome</keyword>
<gene>
    <name evidence="2" type="ORF">KP509_39G058500</name>
</gene>
<evidence type="ECO:0000256" key="1">
    <source>
        <dbReference type="SAM" id="Coils"/>
    </source>
</evidence>
<organism evidence="2 3">
    <name type="scientific">Ceratopteris richardii</name>
    <name type="common">Triangle waterfern</name>
    <dbReference type="NCBI Taxonomy" id="49495"/>
    <lineage>
        <taxon>Eukaryota</taxon>
        <taxon>Viridiplantae</taxon>
        <taxon>Streptophyta</taxon>
        <taxon>Embryophyta</taxon>
        <taxon>Tracheophyta</taxon>
        <taxon>Polypodiopsida</taxon>
        <taxon>Polypodiidae</taxon>
        <taxon>Polypodiales</taxon>
        <taxon>Pteridineae</taxon>
        <taxon>Pteridaceae</taxon>
        <taxon>Parkerioideae</taxon>
        <taxon>Ceratopteris</taxon>
    </lineage>
</organism>
<feature type="coiled-coil region" evidence="1">
    <location>
        <begin position="140"/>
        <end position="167"/>
    </location>
</feature>
<protein>
    <submittedName>
        <fullName evidence="2">Uncharacterized protein</fullName>
    </submittedName>
</protein>
<sequence length="299" mass="33274">MSSVASNTPIADVTAVTEKTQAPSSNHQLPSVMTIINNTMSPSSSATVPPPVQLDFSSDSAIIGSTSSSFVQRRQEEHPWELIIKELICTLISNLPTATVAASLVAIFRPVIEGFAVADNESKRVKDRAHVYIAEHHRQSMELTKQNHTLQSKIEALQQSLAEKETKLREVEPDHSTFQLSISSKTKVAESNGAAKEASEARDEEASYRIQLAESVRRSHEEAKAMQEKVTREAQSKISALHAELQNKIHKHEDVKSTLHKHLESMVLRCSFLEKQVLQKDQRISALEGIIEDLKKKKK</sequence>
<dbReference type="EMBL" id="CM035444">
    <property type="protein sequence ID" value="KAH7277597.1"/>
    <property type="molecule type" value="Genomic_DNA"/>
</dbReference>
<dbReference type="Proteomes" id="UP000825935">
    <property type="component" value="Chromosome 39"/>
</dbReference>
<evidence type="ECO:0000313" key="2">
    <source>
        <dbReference type="EMBL" id="KAH7277597.1"/>
    </source>
</evidence>
<dbReference type="AlphaFoldDB" id="A0A8T2Q0X3"/>
<name>A0A8T2Q0X3_CERRI</name>
<evidence type="ECO:0000313" key="3">
    <source>
        <dbReference type="Proteomes" id="UP000825935"/>
    </source>
</evidence>
<accession>A0A8T2Q0X3</accession>
<dbReference type="OrthoDB" id="1996968at2759"/>
<comment type="caution">
    <text evidence="2">The sequence shown here is derived from an EMBL/GenBank/DDBJ whole genome shotgun (WGS) entry which is preliminary data.</text>
</comment>
<keyword evidence="1" id="KW-0175">Coiled coil</keyword>